<dbReference type="AlphaFoldDB" id="A0A2X0SIT0"/>
<proteinExistence type="predicted"/>
<evidence type="ECO:0000313" key="1">
    <source>
        <dbReference type="EMBL" id="SPS04815.1"/>
    </source>
</evidence>
<protein>
    <submittedName>
        <fullName evidence="1">Uncharacterized protein</fullName>
    </submittedName>
</protein>
<accession>A0A2X0SIT0</accession>
<name>A0A2X0SIT0_9PROT</name>
<organism evidence="1">
    <name type="scientific">Candidatus Nitrotoga fabula</name>
    <dbReference type="NCBI Taxonomy" id="2182327"/>
    <lineage>
        <taxon>Bacteria</taxon>
        <taxon>Pseudomonadati</taxon>
        <taxon>Pseudomonadota</taxon>
        <taxon>Betaproteobacteria</taxon>
        <taxon>Nitrosomonadales</taxon>
        <taxon>Gallionellaceae</taxon>
        <taxon>Candidatus Nitrotoga</taxon>
    </lineage>
</organism>
<sequence length="84" mass="9431">MLHTIFVPYVFEPIALPHHLGILKKISDPPPVMVVAGFFMNLPFLFRVQQAERSKSRDGLPSNACFAAPALTFLQSFISRCNSR</sequence>
<reference evidence="1" key="1">
    <citation type="submission" date="2018-05" db="EMBL/GenBank/DDBJ databases">
        <authorList>
            <person name="Lanie J.A."/>
            <person name="Ng W.-L."/>
            <person name="Kazmierczak K.M."/>
            <person name="Andrzejewski T.M."/>
            <person name="Davidsen T.M."/>
            <person name="Wayne K.J."/>
            <person name="Tettelin H."/>
            <person name="Glass J.I."/>
            <person name="Rusch D."/>
            <person name="Podicherti R."/>
            <person name="Tsui H.-C.T."/>
            <person name="Winkler M.E."/>
        </authorList>
    </citation>
    <scope>NUCLEOTIDE SEQUENCE</scope>
    <source>
        <strain evidence="1">KNB</strain>
    </source>
</reference>
<dbReference type="EMBL" id="LS423452">
    <property type="protein sequence ID" value="SPS04815.1"/>
    <property type="molecule type" value="Genomic_DNA"/>
</dbReference>
<gene>
    <name evidence="1" type="ORF">NITFAB_0404</name>
</gene>